<dbReference type="EMBL" id="JASBRG010000003">
    <property type="protein sequence ID" value="MDI3319123.1"/>
    <property type="molecule type" value="Genomic_DNA"/>
</dbReference>
<dbReference type="Proteomes" id="UP001226434">
    <property type="component" value="Unassembled WGS sequence"/>
</dbReference>
<organism evidence="1 2">
    <name type="scientific">Pinibacter soli</name>
    <dbReference type="NCBI Taxonomy" id="3044211"/>
    <lineage>
        <taxon>Bacteria</taxon>
        <taxon>Pseudomonadati</taxon>
        <taxon>Bacteroidota</taxon>
        <taxon>Chitinophagia</taxon>
        <taxon>Chitinophagales</taxon>
        <taxon>Chitinophagaceae</taxon>
        <taxon>Pinibacter</taxon>
    </lineage>
</organism>
<gene>
    <name evidence="1" type="ORF">QJ048_05030</name>
</gene>
<evidence type="ECO:0000313" key="1">
    <source>
        <dbReference type="EMBL" id="MDI3319123.1"/>
    </source>
</evidence>
<name>A0ABT6R9E7_9BACT</name>
<protein>
    <recommendedName>
        <fullName evidence="3">LysM domain-containing protein</fullName>
    </recommendedName>
</protein>
<keyword evidence="2" id="KW-1185">Reference proteome</keyword>
<accession>A0ABT6R9E7</accession>
<evidence type="ECO:0008006" key="3">
    <source>
        <dbReference type="Google" id="ProtNLM"/>
    </source>
</evidence>
<reference evidence="1 2" key="1">
    <citation type="submission" date="2023-05" db="EMBL/GenBank/DDBJ databases">
        <title>Genome sequence of Pinibacter sp. MAH-24.</title>
        <authorList>
            <person name="Huq M.A."/>
        </authorList>
    </citation>
    <scope>NUCLEOTIDE SEQUENCE [LARGE SCALE GENOMIC DNA]</scope>
    <source>
        <strain evidence="1 2">MAH-24</strain>
    </source>
</reference>
<comment type="caution">
    <text evidence="1">The sequence shown here is derived from an EMBL/GenBank/DDBJ whole genome shotgun (WGS) entry which is preliminary data.</text>
</comment>
<sequence length="93" mass="10068">MMGTVKAMAGQTLIDLAIQASGSLEALFDIALLNGISITDELTIGQIYKLTEVVDDSVVNNLYPLKPASALFDISDQSEGIDYWAIEKDFIVN</sequence>
<proteinExistence type="predicted"/>
<evidence type="ECO:0000313" key="2">
    <source>
        <dbReference type="Proteomes" id="UP001226434"/>
    </source>
</evidence>